<feature type="compositionally biased region" description="Low complexity" evidence="5">
    <location>
        <begin position="432"/>
        <end position="441"/>
    </location>
</feature>
<dbReference type="SMART" id="SM00091">
    <property type="entry name" value="PAS"/>
    <property type="match status" value="1"/>
</dbReference>
<dbReference type="PROSITE" id="PS50112">
    <property type="entry name" value="PAS"/>
    <property type="match status" value="1"/>
</dbReference>
<dbReference type="SUPFAM" id="SSF55785">
    <property type="entry name" value="PYP-like sensor domain (PAS domain)"/>
    <property type="match status" value="1"/>
</dbReference>
<evidence type="ECO:0000259" key="7">
    <source>
        <dbReference type="PROSITE" id="PS50112"/>
    </source>
</evidence>
<dbReference type="InterPro" id="IPR035965">
    <property type="entry name" value="PAS-like_dom_sf"/>
</dbReference>
<dbReference type="SMART" id="SM00283">
    <property type="entry name" value="MA"/>
    <property type="match status" value="1"/>
</dbReference>
<dbReference type="Proteomes" id="UP000759103">
    <property type="component" value="Unassembled WGS sequence"/>
</dbReference>
<dbReference type="PROSITE" id="PS50885">
    <property type="entry name" value="HAMP"/>
    <property type="match status" value="1"/>
</dbReference>
<evidence type="ECO:0000259" key="6">
    <source>
        <dbReference type="PROSITE" id="PS50111"/>
    </source>
</evidence>
<dbReference type="InterPro" id="IPR004090">
    <property type="entry name" value="Chemotax_Me-accpt_rcpt"/>
</dbReference>
<dbReference type="RefSeq" id="WP_219749596.1">
    <property type="nucleotide sequence ID" value="NZ_JAHXZN010000006.1"/>
</dbReference>
<dbReference type="Pfam" id="PF13426">
    <property type="entry name" value="PAS_9"/>
    <property type="match status" value="1"/>
</dbReference>
<dbReference type="NCBIfam" id="TIGR00229">
    <property type="entry name" value="sensory_box"/>
    <property type="match status" value="1"/>
</dbReference>
<evidence type="ECO:0000256" key="3">
    <source>
        <dbReference type="PROSITE-ProRule" id="PRU00284"/>
    </source>
</evidence>
<dbReference type="Pfam" id="PF00015">
    <property type="entry name" value="MCPsignal"/>
    <property type="match status" value="1"/>
</dbReference>
<dbReference type="PROSITE" id="PS50111">
    <property type="entry name" value="CHEMOTAXIS_TRANSDUC_2"/>
    <property type="match status" value="1"/>
</dbReference>
<gene>
    <name evidence="9" type="ORF">KZ820_16030</name>
</gene>
<evidence type="ECO:0000256" key="5">
    <source>
        <dbReference type="SAM" id="MobiDB-lite"/>
    </source>
</evidence>
<keyword evidence="1" id="KW-0145">Chemotaxis</keyword>
<evidence type="ECO:0000256" key="2">
    <source>
        <dbReference type="ARBA" id="ARBA00029447"/>
    </source>
</evidence>
<keyword evidence="10" id="KW-1185">Reference proteome</keyword>
<dbReference type="EMBL" id="JAHXZN010000006">
    <property type="protein sequence ID" value="MBW6532251.1"/>
    <property type="molecule type" value="Genomic_DNA"/>
</dbReference>
<feature type="domain" description="Methyl-accepting transducer" evidence="6">
    <location>
        <begin position="183"/>
        <end position="412"/>
    </location>
</feature>
<evidence type="ECO:0000313" key="9">
    <source>
        <dbReference type="EMBL" id="MBW6532251.1"/>
    </source>
</evidence>
<dbReference type="PRINTS" id="PR00260">
    <property type="entry name" value="CHEMTRNSDUCR"/>
</dbReference>
<organism evidence="9 10">
    <name type="scientific">Sphingomonas citri</name>
    <dbReference type="NCBI Taxonomy" id="2862499"/>
    <lineage>
        <taxon>Bacteria</taxon>
        <taxon>Pseudomonadati</taxon>
        <taxon>Pseudomonadota</taxon>
        <taxon>Alphaproteobacteria</taxon>
        <taxon>Sphingomonadales</taxon>
        <taxon>Sphingomonadaceae</taxon>
        <taxon>Sphingomonas</taxon>
    </lineage>
</organism>
<name>A0ABS7BRP1_9SPHN</name>
<evidence type="ECO:0000313" key="10">
    <source>
        <dbReference type="Proteomes" id="UP000759103"/>
    </source>
</evidence>
<protein>
    <submittedName>
        <fullName evidence="9">Methyl-accepting chemotaxis protein</fullName>
    </submittedName>
</protein>
<dbReference type="InterPro" id="IPR004089">
    <property type="entry name" value="MCPsignal_dom"/>
</dbReference>
<comment type="similarity">
    <text evidence="2">Belongs to the methyl-accepting chemotaxis (MCP) protein family.</text>
</comment>
<dbReference type="CDD" id="cd00130">
    <property type="entry name" value="PAS"/>
    <property type="match status" value="1"/>
</dbReference>
<dbReference type="PANTHER" id="PTHR43531">
    <property type="entry name" value="PROTEIN ICFG"/>
    <property type="match status" value="1"/>
</dbReference>
<dbReference type="InterPro" id="IPR000014">
    <property type="entry name" value="PAS"/>
</dbReference>
<proteinExistence type="inferred from homology"/>
<accession>A0ABS7BRP1</accession>
<evidence type="ECO:0000256" key="1">
    <source>
        <dbReference type="ARBA" id="ARBA00022500"/>
    </source>
</evidence>
<sequence length="448" mass="47194">MRSWTWGRCGRSTAELYFEASPEAIYVVQDGRYVDCNPATLRLFGRTREEFIGQPLGLTSPELQADGEPTKAAVGALMKEAQRAGVARMPFRGLRKDGTQFPALVSLFLAQRHGRPAMIVTCIDISEIDALINALTGGLARLAGGDLSQPIATALAERYEPVRAAFNQVLVDLRAIVTAVRERAGAIEAETQVIRTGAEALAERTERQAAALEQSAAALQELTRDVAAAAEDGTRADQLAAEASAAAAASGDVAQRAIAAMHGIERSGAEIGEIIALIDGIAFQTNLLALNAGVEAARAGQAGRGFAVVAQEVRALAQRSAEAAREVKARVGAVGGEIATGVRLVGETDAALRHILTRVDDARALVARVADSGRKQAAGLGQVNAAVSEMSRMTQDNAAMAQQTDAASVDLAERAADLGHQLARFRLERTARPSPATPRRATLTRHES</sequence>
<evidence type="ECO:0000256" key="4">
    <source>
        <dbReference type="SAM" id="Coils"/>
    </source>
</evidence>
<feature type="coiled-coil region" evidence="4">
    <location>
        <begin position="195"/>
        <end position="232"/>
    </location>
</feature>
<keyword evidence="4" id="KW-0175">Coiled coil</keyword>
<comment type="caution">
    <text evidence="9">The sequence shown here is derived from an EMBL/GenBank/DDBJ whole genome shotgun (WGS) entry which is preliminary data.</text>
</comment>
<dbReference type="Gene3D" id="3.30.450.20">
    <property type="entry name" value="PAS domain"/>
    <property type="match status" value="1"/>
</dbReference>
<feature type="domain" description="PAS" evidence="7">
    <location>
        <begin position="30"/>
        <end position="62"/>
    </location>
</feature>
<dbReference type="PANTHER" id="PTHR43531:SF11">
    <property type="entry name" value="METHYL-ACCEPTING CHEMOTAXIS PROTEIN 3"/>
    <property type="match status" value="1"/>
</dbReference>
<dbReference type="SUPFAM" id="SSF58104">
    <property type="entry name" value="Methyl-accepting chemotaxis protein (MCP) signaling domain"/>
    <property type="match status" value="1"/>
</dbReference>
<reference evidence="9 10" key="1">
    <citation type="submission" date="2021-07" db="EMBL/GenBank/DDBJ databases">
        <title>Sphingomonas sp.</title>
        <authorList>
            <person name="Feng G."/>
            <person name="Li J."/>
            <person name="Pan M."/>
        </authorList>
    </citation>
    <scope>NUCLEOTIDE SEQUENCE [LARGE SCALE GENOMIC DNA]</scope>
    <source>
        <strain evidence="9 10">RRHST34</strain>
    </source>
</reference>
<keyword evidence="3" id="KW-0807">Transducer</keyword>
<evidence type="ECO:0000259" key="8">
    <source>
        <dbReference type="PROSITE" id="PS50885"/>
    </source>
</evidence>
<feature type="region of interest" description="Disordered" evidence="5">
    <location>
        <begin position="429"/>
        <end position="448"/>
    </location>
</feature>
<dbReference type="InterPro" id="IPR003660">
    <property type="entry name" value="HAMP_dom"/>
</dbReference>
<dbReference type="InterPro" id="IPR051310">
    <property type="entry name" value="MCP_chemotaxis"/>
</dbReference>
<feature type="domain" description="HAMP" evidence="8">
    <location>
        <begin position="132"/>
        <end position="178"/>
    </location>
</feature>
<dbReference type="Gene3D" id="1.10.287.950">
    <property type="entry name" value="Methyl-accepting chemotaxis protein"/>
    <property type="match status" value="1"/>
</dbReference>